<name>A0AAV4BU28_9GAST</name>
<keyword evidence="1" id="KW-1133">Transmembrane helix</keyword>
<sequence length="112" mass="12578">MLMLQSPVIKDTRYPMLGVFLNQRETDPTYTVVKSTFDQFLPDLRPIIMSLLPLLLLLGVAMIGSVQGITDEKSEGKYNRHYEYWAAADAHWTRSKLATGGTKSAEKSGKLD</sequence>
<dbReference type="Proteomes" id="UP000735302">
    <property type="component" value="Unassembled WGS sequence"/>
</dbReference>
<comment type="caution">
    <text evidence="2">The sequence shown here is derived from an EMBL/GenBank/DDBJ whole genome shotgun (WGS) entry which is preliminary data.</text>
</comment>
<keyword evidence="1" id="KW-0472">Membrane</keyword>
<reference evidence="2 3" key="1">
    <citation type="journal article" date="2021" name="Elife">
        <title>Chloroplast acquisition without the gene transfer in kleptoplastic sea slugs, Plakobranchus ocellatus.</title>
        <authorList>
            <person name="Maeda T."/>
            <person name="Takahashi S."/>
            <person name="Yoshida T."/>
            <person name="Shimamura S."/>
            <person name="Takaki Y."/>
            <person name="Nagai Y."/>
            <person name="Toyoda A."/>
            <person name="Suzuki Y."/>
            <person name="Arimoto A."/>
            <person name="Ishii H."/>
            <person name="Satoh N."/>
            <person name="Nishiyama T."/>
            <person name="Hasebe M."/>
            <person name="Maruyama T."/>
            <person name="Minagawa J."/>
            <person name="Obokata J."/>
            <person name="Shigenobu S."/>
        </authorList>
    </citation>
    <scope>NUCLEOTIDE SEQUENCE [LARGE SCALE GENOMIC DNA]</scope>
</reference>
<dbReference type="AlphaFoldDB" id="A0AAV4BU28"/>
<gene>
    <name evidence="2" type="ORF">PoB_004934700</name>
</gene>
<accession>A0AAV4BU28</accession>
<feature type="transmembrane region" description="Helical" evidence="1">
    <location>
        <begin position="47"/>
        <end position="70"/>
    </location>
</feature>
<keyword evidence="3" id="KW-1185">Reference proteome</keyword>
<proteinExistence type="predicted"/>
<keyword evidence="1" id="KW-0812">Transmembrane</keyword>
<evidence type="ECO:0000313" key="3">
    <source>
        <dbReference type="Proteomes" id="UP000735302"/>
    </source>
</evidence>
<dbReference type="EMBL" id="BLXT01005456">
    <property type="protein sequence ID" value="GFO22842.1"/>
    <property type="molecule type" value="Genomic_DNA"/>
</dbReference>
<protein>
    <submittedName>
        <fullName evidence="2">Uncharacterized protein</fullName>
    </submittedName>
</protein>
<evidence type="ECO:0000313" key="2">
    <source>
        <dbReference type="EMBL" id="GFO22842.1"/>
    </source>
</evidence>
<organism evidence="2 3">
    <name type="scientific">Plakobranchus ocellatus</name>
    <dbReference type="NCBI Taxonomy" id="259542"/>
    <lineage>
        <taxon>Eukaryota</taxon>
        <taxon>Metazoa</taxon>
        <taxon>Spiralia</taxon>
        <taxon>Lophotrochozoa</taxon>
        <taxon>Mollusca</taxon>
        <taxon>Gastropoda</taxon>
        <taxon>Heterobranchia</taxon>
        <taxon>Euthyneura</taxon>
        <taxon>Panpulmonata</taxon>
        <taxon>Sacoglossa</taxon>
        <taxon>Placobranchoidea</taxon>
        <taxon>Plakobranchidae</taxon>
        <taxon>Plakobranchus</taxon>
    </lineage>
</organism>
<evidence type="ECO:0000256" key="1">
    <source>
        <dbReference type="SAM" id="Phobius"/>
    </source>
</evidence>